<protein>
    <recommendedName>
        <fullName evidence="4">Transmembrane protein</fullName>
    </recommendedName>
</protein>
<evidence type="ECO:0000256" key="1">
    <source>
        <dbReference type="SAM" id="SignalP"/>
    </source>
</evidence>
<dbReference type="EMBL" id="CP089984">
    <property type="protein sequence ID" value="WXB11902.1"/>
    <property type="molecule type" value="Genomic_DNA"/>
</dbReference>
<evidence type="ECO:0000313" key="2">
    <source>
        <dbReference type="EMBL" id="WXB11902.1"/>
    </source>
</evidence>
<organism evidence="2 3">
    <name type="scientific">Pendulispora albinea</name>
    <dbReference type="NCBI Taxonomy" id="2741071"/>
    <lineage>
        <taxon>Bacteria</taxon>
        <taxon>Pseudomonadati</taxon>
        <taxon>Myxococcota</taxon>
        <taxon>Myxococcia</taxon>
        <taxon>Myxococcales</taxon>
        <taxon>Sorangiineae</taxon>
        <taxon>Pendulisporaceae</taxon>
        <taxon>Pendulispora</taxon>
    </lineage>
</organism>
<evidence type="ECO:0008006" key="4">
    <source>
        <dbReference type="Google" id="ProtNLM"/>
    </source>
</evidence>
<feature type="chain" id="PRO_5045152604" description="Transmembrane protein" evidence="1">
    <location>
        <begin position="21"/>
        <end position="303"/>
    </location>
</feature>
<dbReference type="Proteomes" id="UP001370348">
    <property type="component" value="Chromosome"/>
</dbReference>
<gene>
    <name evidence="2" type="ORF">LZC94_29100</name>
</gene>
<sequence length="303" mass="34208">MSKKRTLVACWVAVSTVGVACSAERAPDRAEQGAVEAASRSSGSVPAEERLYGVTVDDVSGISAITDSLARLAHKPTTRIVFDERVPATQYVSAAAAIHRVSHVMGEILDSYYVKDYTTEEYASRTREYLATLGDQVDIWEIGNEINGEWVGDGPTVRTKMKSAYDIVKGKGKTAALTLYYNEGCWERDDHEMFHWASANVPADMKQGLDYVLISYYEDDCENQRPDWQPIFDQLGQMFPSSKIGFGEVGTKVARKKASYLTRYYTMPIEHPRYIGGHFWWYFRQDMVPYTKPLFTTLNEAIR</sequence>
<feature type="signal peptide" evidence="1">
    <location>
        <begin position="1"/>
        <end position="20"/>
    </location>
</feature>
<dbReference type="RefSeq" id="WP_394821517.1">
    <property type="nucleotide sequence ID" value="NZ_CP089984.1"/>
</dbReference>
<dbReference type="Gene3D" id="3.20.20.80">
    <property type="entry name" value="Glycosidases"/>
    <property type="match status" value="1"/>
</dbReference>
<dbReference type="SUPFAM" id="SSF51445">
    <property type="entry name" value="(Trans)glycosidases"/>
    <property type="match status" value="1"/>
</dbReference>
<dbReference type="PROSITE" id="PS51257">
    <property type="entry name" value="PROKAR_LIPOPROTEIN"/>
    <property type="match status" value="1"/>
</dbReference>
<dbReference type="InterPro" id="IPR017853">
    <property type="entry name" value="GH"/>
</dbReference>
<name>A0ABZ2LLT1_9BACT</name>
<keyword evidence="1" id="KW-0732">Signal</keyword>
<reference evidence="2 3" key="1">
    <citation type="submission" date="2021-12" db="EMBL/GenBank/DDBJ databases">
        <title>Discovery of the Pendulisporaceae a myxobacterial family with distinct sporulation behavior and unique specialized metabolism.</title>
        <authorList>
            <person name="Garcia R."/>
            <person name="Popoff A."/>
            <person name="Bader C.D."/>
            <person name="Loehr J."/>
            <person name="Walesch S."/>
            <person name="Walt C."/>
            <person name="Boldt J."/>
            <person name="Bunk B."/>
            <person name="Haeckl F.J.F.P.J."/>
            <person name="Gunesch A.P."/>
            <person name="Birkelbach J."/>
            <person name="Nuebel U."/>
            <person name="Pietschmann T."/>
            <person name="Bach T."/>
            <person name="Mueller R."/>
        </authorList>
    </citation>
    <scope>NUCLEOTIDE SEQUENCE [LARGE SCALE GENOMIC DNA]</scope>
    <source>
        <strain evidence="2 3">MSr11954</strain>
    </source>
</reference>
<accession>A0ABZ2LLT1</accession>
<evidence type="ECO:0000313" key="3">
    <source>
        <dbReference type="Proteomes" id="UP001370348"/>
    </source>
</evidence>
<keyword evidence="3" id="KW-1185">Reference proteome</keyword>
<proteinExistence type="predicted"/>